<dbReference type="AlphaFoldDB" id="V4A927"/>
<dbReference type="Gene3D" id="3.40.30.10">
    <property type="entry name" value="Glutaredoxin"/>
    <property type="match status" value="1"/>
</dbReference>
<dbReference type="PANTHER" id="PTHR21396">
    <property type="entry name" value="39S RIBOSOMAL PROTEIN L43"/>
    <property type="match status" value="1"/>
</dbReference>
<evidence type="ECO:0000256" key="4">
    <source>
        <dbReference type="ARBA" id="ARBA00023128"/>
    </source>
</evidence>
<dbReference type="GeneID" id="20235518"/>
<dbReference type="InterPro" id="IPR039927">
    <property type="entry name" value="Ribosomal_mL43"/>
</dbReference>
<evidence type="ECO:0000256" key="3">
    <source>
        <dbReference type="ARBA" id="ARBA00022980"/>
    </source>
</evidence>
<dbReference type="GO" id="GO:0005762">
    <property type="term" value="C:mitochondrial large ribosomal subunit"/>
    <property type="evidence" value="ECO:0007669"/>
    <property type="project" value="TreeGrafter"/>
</dbReference>
<dbReference type="InterPro" id="IPR007741">
    <property type="entry name" value="Ribosomal_mL43/mS25/NADH_DH"/>
</dbReference>
<evidence type="ECO:0000313" key="8">
    <source>
        <dbReference type="EMBL" id="ESO89811.1"/>
    </source>
</evidence>
<dbReference type="STRING" id="225164.V4A927"/>
<dbReference type="KEGG" id="lgi:LOTGIDRAFT_150592"/>
<dbReference type="RefSeq" id="XP_009059595.1">
    <property type="nucleotide sequence ID" value="XM_009061347.1"/>
</dbReference>
<dbReference type="EMBL" id="KB202544">
    <property type="protein sequence ID" value="ESO89811.1"/>
    <property type="molecule type" value="Genomic_DNA"/>
</dbReference>
<name>V4A927_LOTGI</name>
<reference evidence="8 9" key="1">
    <citation type="journal article" date="2013" name="Nature">
        <title>Insights into bilaterian evolution from three spiralian genomes.</title>
        <authorList>
            <person name="Simakov O."/>
            <person name="Marletaz F."/>
            <person name="Cho S.J."/>
            <person name="Edsinger-Gonzales E."/>
            <person name="Havlak P."/>
            <person name="Hellsten U."/>
            <person name="Kuo D.H."/>
            <person name="Larsson T."/>
            <person name="Lv J."/>
            <person name="Arendt D."/>
            <person name="Savage R."/>
            <person name="Osoegawa K."/>
            <person name="de Jong P."/>
            <person name="Grimwood J."/>
            <person name="Chapman J.A."/>
            <person name="Shapiro H."/>
            <person name="Aerts A."/>
            <person name="Otillar R.P."/>
            <person name="Terry A.Y."/>
            <person name="Boore J.L."/>
            <person name="Grigoriev I.V."/>
            <person name="Lindberg D.R."/>
            <person name="Seaver E.C."/>
            <person name="Weisblat D.A."/>
            <person name="Putnam N.H."/>
            <person name="Rokhsar D.S."/>
        </authorList>
    </citation>
    <scope>NUCLEOTIDE SEQUENCE [LARGE SCALE GENOMIC DNA]</scope>
</reference>
<keyword evidence="3" id="KW-0689">Ribosomal protein</keyword>
<feature type="domain" description="Ribosomal protein/NADH dehydrogenase" evidence="7">
    <location>
        <begin position="35"/>
        <end position="108"/>
    </location>
</feature>
<dbReference type="Pfam" id="PF05047">
    <property type="entry name" value="L51_S25_CI-B8"/>
    <property type="match status" value="1"/>
</dbReference>
<dbReference type="GO" id="GO:0003735">
    <property type="term" value="F:structural constituent of ribosome"/>
    <property type="evidence" value="ECO:0007669"/>
    <property type="project" value="InterPro"/>
</dbReference>
<keyword evidence="5" id="KW-0687">Ribonucleoprotein</keyword>
<keyword evidence="4" id="KW-0496">Mitochondrion</keyword>
<dbReference type="Proteomes" id="UP000030746">
    <property type="component" value="Unassembled WGS sequence"/>
</dbReference>
<organism evidence="8 9">
    <name type="scientific">Lottia gigantea</name>
    <name type="common">Giant owl limpet</name>
    <dbReference type="NCBI Taxonomy" id="225164"/>
    <lineage>
        <taxon>Eukaryota</taxon>
        <taxon>Metazoa</taxon>
        <taxon>Spiralia</taxon>
        <taxon>Lophotrochozoa</taxon>
        <taxon>Mollusca</taxon>
        <taxon>Gastropoda</taxon>
        <taxon>Patellogastropoda</taxon>
        <taxon>Lottioidea</taxon>
        <taxon>Lottiidae</taxon>
        <taxon>Lottia</taxon>
    </lineage>
</organism>
<protein>
    <recommendedName>
        <fullName evidence="6">Large ribosomal subunit protein mL43</fullName>
    </recommendedName>
</protein>
<comment type="similarity">
    <text evidence="2">Belongs to the mitochondrion-specific ribosomal protein mL43 family.</text>
</comment>
<evidence type="ECO:0000313" key="9">
    <source>
        <dbReference type="Proteomes" id="UP000030746"/>
    </source>
</evidence>
<dbReference type="SMART" id="SM00916">
    <property type="entry name" value="L51_S25_CI-B8"/>
    <property type="match status" value="1"/>
</dbReference>
<dbReference type="HOGENOM" id="CLU_117700_0_1_1"/>
<proteinExistence type="inferred from homology"/>
<dbReference type="GO" id="GO:0032543">
    <property type="term" value="P:mitochondrial translation"/>
    <property type="evidence" value="ECO:0007669"/>
    <property type="project" value="InterPro"/>
</dbReference>
<dbReference type="SUPFAM" id="SSF52833">
    <property type="entry name" value="Thioredoxin-like"/>
    <property type="match status" value="1"/>
</dbReference>
<accession>V4A927</accession>
<dbReference type="InterPro" id="IPR036249">
    <property type="entry name" value="Thioredoxin-like_sf"/>
</dbReference>
<comment type="subcellular location">
    <subcellularLocation>
        <location evidence="1">Mitochondrion</location>
    </subcellularLocation>
</comment>
<gene>
    <name evidence="8" type="ORF">LOTGIDRAFT_150592</name>
</gene>
<dbReference type="OMA" id="ISKWIDL"/>
<sequence length="179" mass="20502">MSGGSIPSNFLKNVLNNGIGRYVCQMKRVTFKFCKQRNDSQGTRDFIENHLLDFTNAHPGVVVYIQPRNNRPSKIVAEYLNGRSEGIATTKMPQEEICQWLEHLRTRSGAEIVRLRKNHHTDNPSTQGVWHPFTNKDTSLNLAKFPDNDSYKVPSTVSTTDRLLEMGRKLRQEKLSEKS</sequence>
<evidence type="ECO:0000256" key="1">
    <source>
        <dbReference type="ARBA" id="ARBA00004173"/>
    </source>
</evidence>
<dbReference type="OrthoDB" id="88at2759"/>
<evidence type="ECO:0000256" key="6">
    <source>
        <dbReference type="ARBA" id="ARBA00035188"/>
    </source>
</evidence>
<dbReference type="CTD" id="20235518"/>
<evidence type="ECO:0000259" key="7">
    <source>
        <dbReference type="SMART" id="SM00916"/>
    </source>
</evidence>
<evidence type="ECO:0000256" key="2">
    <source>
        <dbReference type="ARBA" id="ARBA00006073"/>
    </source>
</evidence>
<dbReference type="PANTHER" id="PTHR21396:SF2">
    <property type="entry name" value="LARGE RIBOSOMAL SUBUNIT PROTEIN ML43"/>
    <property type="match status" value="1"/>
</dbReference>
<evidence type="ECO:0000256" key="5">
    <source>
        <dbReference type="ARBA" id="ARBA00023274"/>
    </source>
</evidence>
<keyword evidence="9" id="KW-1185">Reference proteome</keyword>